<dbReference type="EC" id="2.7.13.3" evidence="2"/>
<feature type="domain" description="PAC" evidence="8">
    <location>
        <begin position="116"/>
        <end position="168"/>
    </location>
</feature>
<dbReference type="PROSITE" id="PS50112">
    <property type="entry name" value="PAS"/>
    <property type="match status" value="2"/>
</dbReference>
<dbReference type="CDD" id="cd00130">
    <property type="entry name" value="PAS"/>
    <property type="match status" value="2"/>
</dbReference>
<dbReference type="PANTHER" id="PTHR43304">
    <property type="entry name" value="PHYTOCHROME-LIKE PROTEIN CPH1"/>
    <property type="match status" value="1"/>
</dbReference>
<dbReference type="InterPro" id="IPR035965">
    <property type="entry name" value="PAS-like_dom_sf"/>
</dbReference>
<feature type="domain" description="PAS" evidence="7">
    <location>
        <begin position="43"/>
        <end position="97"/>
    </location>
</feature>
<evidence type="ECO:0000256" key="1">
    <source>
        <dbReference type="ARBA" id="ARBA00000085"/>
    </source>
</evidence>
<dbReference type="NCBIfam" id="TIGR00229">
    <property type="entry name" value="sensory_box"/>
    <property type="match status" value="2"/>
</dbReference>
<protein>
    <recommendedName>
        <fullName evidence="2">histidine kinase</fullName>
        <ecNumber evidence="2">2.7.13.3</ecNumber>
    </recommendedName>
</protein>
<dbReference type="InterPro" id="IPR052162">
    <property type="entry name" value="Sensor_kinase/Photoreceptor"/>
</dbReference>
<evidence type="ECO:0000256" key="6">
    <source>
        <dbReference type="SAM" id="Coils"/>
    </source>
</evidence>
<evidence type="ECO:0000256" key="5">
    <source>
        <dbReference type="ARBA" id="ARBA00022777"/>
    </source>
</evidence>
<gene>
    <name evidence="9" type="ORF">S03H2_06497</name>
</gene>
<dbReference type="AlphaFoldDB" id="X1EER0"/>
<dbReference type="InterPro" id="IPR000700">
    <property type="entry name" value="PAS-assoc_C"/>
</dbReference>
<dbReference type="EMBL" id="BARU01002858">
    <property type="protein sequence ID" value="GAH18835.1"/>
    <property type="molecule type" value="Genomic_DNA"/>
</dbReference>
<sequence length="273" mass="32128">MKDENKTKAELIKELKTLRKERGKSTLNDITERKKAEETMQVSEEKYRALYENAPLSYQSLNEDGSFIDVNPAWLRTLGYNREEVIDKRFTDFLHADWKPHFEKNFPEFKRRGHVHDVQFKIKHKDGHYLDILFGGCIGYNPDDRFKQAYCGFQDITECKKAEEALRESEEKYRFLYDNAMVGIGISDSTGKILAANETMCKITGYTSKELSRVRLAETYINPENRMEIIEKLKKDCKLENYELQLYNKNKEIYWVNLSAKPISFENQEAILT</sequence>
<organism evidence="9">
    <name type="scientific">marine sediment metagenome</name>
    <dbReference type="NCBI Taxonomy" id="412755"/>
    <lineage>
        <taxon>unclassified sequences</taxon>
        <taxon>metagenomes</taxon>
        <taxon>ecological metagenomes</taxon>
    </lineage>
</organism>
<comment type="catalytic activity">
    <reaction evidence="1">
        <text>ATP + protein L-histidine = ADP + protein N-phospho-L-histidine.</text>
        <dbReference type="EC" id="2.7.13.3"/>
    </reaction>
</comment>
<dbReference type="GO" id="GO:0004673">
    <property type="term" value="F:protein histidine kinase activity"/>
    <property type="evidence" value="ECO:0007669"/>
    <property type="project" value="UniProtKB-EC"/>
</dbReference>
<keyword evidence="4" id="KW-0808">Transferase</keyword>
<evidence type="ECO:0000259" key="7">
    <source>
        <dbReference type="PROSITE" id="PS50112"/>
    </source>
</evidence>
<evidence type="ECO:0000256" key="4">
    <source>
        <dbReference type="ARBA" id="ARBA00022679"/>
    </source>
</evidence>
<dbReference type="SUPFAM" id="SSF55785">
    <property type="entry name" value="PYP-like sensor domain (PAS domain)"/>
    <property type="match status" value="2"/>
</dbReference>
<accession>X1EER0</accession>
<dbReference type="Gene3D" id="3.30.450.20">
    <property type="entry name" value="PAS domain"/>
    <property type="match status" value="2"/>
</dbReference>
<feature type="non-terminal residue" evidence="9">
    <location>
        <position position="273"/>
    </location>
</feature>
<dbReference type="Pfam" id="PF13426">
    <property type="entry name" value="PAS_9"/>
    <property type="match status" value="2"/>
</dbReference>
<keyword evidence="6" id="KW-0175">Coiled coil</keyword>
<dbReference type="SMART" id="SM00091">
    <property type="entry name" value="PAS"/>
    <property type="match status" value="2"/>
</dbReference>
<feature type="domain" description="PAS" evidence="7">
    <location>
        <begin position="169"/>
        <end position="240"/>
    </location>
</feature>
<feature type="coiled-coil region" evidence="6">
    <location>
        <begin position="1"/>
        <end position="53"/>
    </location>
</feature>
<name>X1EER0_9ZZZZ</name>
<dbReference type="InterPro" id="IPR000014">
    <property type="entry name" value="PAS"/>
</dbReference>
<reference evidence="9" key="1">
    <citation type="journal article" date="2014" name="Front. Microbiol.">
        <title>High frequency of phylogenetically diverse reductive dehalogenase-homologous genes in deep subseafloor sedimentary metagenomes.</title>
        <authorList>
            <person name="Kawai M."/>
            <person name="Futagami T."/>
            <person name="Toyoda A."/>
            <person name="Takaki Y."/>
            <person name="Nishi S."/>
            <person name="Hori S."/>
            <person name="Arai W."/>
            <person name="Tsubouchi T."/>
            <person name="Morono Y."/>
            <person name="Uchiyama I."/>
            <person name="Ito T."/>
            <person name="Fujiyama A."/>
            <person name="Inagaki F."/>
            <person name="Takami H."/>
        </authorList>
    </citation>
    <scope>NUCLEOTIDE SEQUENCE</scope>
    <source>
        <strain evidence="9">Expedition CK06-06</strain>
    </source>
</reference>
<dbReference type="PROSITE" id="PS50113">
    <property type="entry name" value="PAC"/>
    <property type="match status" value="1"/>
</dbReference>
<evidence type="ECO:0000256" key="3">
    <source>
        <dbReference type="ARBA" id="ARBA00022553"/>
    </source>
</evidence>
<proteinExistence type="predicted"/>
<dbReference type="PANTHER" id="PTHR43304:SF1">
    <property type="entry name" value="PAC DOMAIN-CONTAINING PROTEIN"/>
    <property type="match status" value="1"/>
</dbReference>
<evidence type="ECO:0000259" key="8">
    <source>
        <dbReference type="PROSITE" id="PS50113"/>
    </source>
</evidence>
<keyword evidence="3" id="KW-0597">Phosphoprotein</keyword>
<evidence type="ECO:0000313" key="9">
    <source>
        <dbReference type="EMBL" id="GAH18835.1"/>
    </source>
</evidence>
<keyword evidence="5" id="KW-0418">Kinase</keyword>
<comment type="caution">
    <text evidence="9">The sequence shown here is derived from an EMBL/GenBank/DDBJ whole genome shotgun (WGS) entry which is preliminary data.</text>
</comment>
<evidence type="ECO:0000256" key="2">
    <source>
        <dbReference type="ARBA" id="ARBA00012438"/>
    </source>
</evidence>